<dbReference type="KEGG" id="tpf:TPHA_0H00330"/>
<name>G8BWT9_TETPH</name>
<dbReference type="InterPro" id="IPR007757">
    <property type="entry name" value="MT-A70-like"/>
</dbReference>
<gene>
    <name evidence="7" type="primary">TPHA0H00330</name>
    <name evidence="7" type="ordered locus">TPHA_0H00330</name>
</gene>
<dbReference type="GO" id="GO:2000221">
    <property type="term" value="P:negative regulation of pseudohyphal growth"/>
    <property type="evidence" value="ECO:0007669"/>
    <property type="project" value="EnsemblFungi"/>
</dbReference>
<comment type="catalytic activity">
    <reaction evidence="5">
        <text>an adenosine in mRNA + S-adenosyl-L-methionine = an N(6)-methyladenosine in mRNA + S-adenosyl-L-homocysteine + H(+)</text>
        <dbReference type="Rhea" id="RHEA:55584"/>
        <dbReference type="Rhea" id="RHEA-COMP:12414"/>
        <dbReference type="Rhea" id="RHEA-COMP:12417"/>
        <dbReference type="ChEBI" id="CHEBI:15378"/>
        <dbReference type="ChEBI" id="CHEBI:57856"/>
        <dbReference type="ChEBI" id="CHEBI:59789"/>
        <dbReference type="ChEBI" id="CHEBI:74411"/>
        <dbReference type="ChEBI" id="CHEBI:74449"/>
        <dbReference type="EC" id="2.1.1.348"/>
    </reaction>
</comment>
<sequence length="525" mass="59781">MVNLELLDFLIESHAQLVAEPVMGNMEDLFVLYKGIYIASGDDSYSLERFVEDIDSIANTSKGSIVFEENRLLSIEKSSHITKYIKLIDVYLLNLLHEQLVPSSRVNRTKNSKTDAVECAPASSSNLMDRLMVALDSAIEIKSDIESRKEKVWNHYLFSKLDELLTTNVGSNILGKERAMHNTPVAEFIPICANTEHSSLLSTLLYIVNNKIVSMQTTKLSKCEAQCPGFKECLLNNIHYVSNLKPQTDLTLGDCSYLDTCHKLSTCRYVHYLQYIPQSLKERVSKESQEMNKIMETKNSKISYYTHGECCSSSFKTLLPPQWICCDVRKFDFRVLGKFSAVIADPAWNIHMNLPYGTCNDIELLELPLDQLQEEGVLFLWVTGRAIELGKESLTNWGYEVVNEIAWIKTNQLSRTIVTGRTGHWLNHSKEHLLVGIKGKPEWINRNIDLDLIVSITRETSRKPDELYGMVERMVGTHARKLEIFGRNHNVRPGWLTIGNQLTGNCIHEMDVQERYDSFLNSASA</sequence>
<protein>
    <recommendedName>
        <fullName evidence="1">mRNA m(6)A methyltransferase</fullName>
        <ecNumber evidence="1">2.1.1.348</ecNumber>
    </recommendedName>
</protein>
<dbReference type="RefSeq" id="XP_003686677.1">
    <property type="nucleotide sequence ID" value="XM_003686629.1"/>
</dbReference>
<dbReference type="STRING" id="1071381.G8BWT9"/>
<evidence type="ECO:0000256" key="4">
    <source>
        <dbReference type="ARBA" id="ARBA00022691"/>
    </source>
</evidence>
<organism evidence="7 8">
    <name type="scientific">Tetrapisispora phaffii (strain ATCC 24235 / CBS 4417 / NBRC 1672 / NRRL Y-8282 / UCD 70-5)</name>
    <name type="common">Yeast</name>
    <name type="synonym">Fabospora phaffii</name>
    <dbReference type="NCBI Taxonomy" id="1071381"/>
    <lineage>
        <taxon>Eukaryota</taxon>
        <taxon>Fungi</taxon>
        <taxon>Dikarya</taxon>
        <taxon>Ascomycota</taxon>
        <taxon>Saccharomycotina</taxon>
        <taxon>Saccharomycetes</taxon>
        <taxon>Saccharomycetales</taxon>
        <taxon>Saccharomycetaceae</taxon>
        <taxon>Tetrapisispora</taxon>
    </lineage>
</organism>
<evidence type="ECO:0000256" key="3">
    <source>
        <dbReference type="ARBA" id="ARBA00022679"/>
    </source>
</evidence>
<accession>G8BWT9</accession>
<dbReference type="Pfam" id="PF05063">
    <property type="entry name" value="MT-A70"/>
    <property type="match status" value="1"/>
</dbReference>
<evidence type="ECO:0000256" key="1">
    <source>
        <dbReference type="ARBA" id="ARBA00012160"/>
    </source>
</evidence>
<dbReference type="HOGENOM" id="CLU_018702_4_1_1"/>
<evidence type="ECO:0000256" key="5">
    <source>
        <dbReference type="ARBA" id="ARBA00048957"/>
    </source>
</evidence>
<comment type="similarity">
    <text evidence="6">Belongs to the MT-A70-like family.</text>
</comment>
<dbReference type="EC" id="2.1.1.348" evidence="1"/>
<keyword evidence="8" id="KW-1185">Reference proteome</keyword>
<keyword evidence="2" id="KW-0489">Methyltransferase</keyword>
<dbReference type="AlphaFoldDB" id="G8BWT9"/>
<dbReference type="Proteomes" id="UP000005666">
    <property type="component" value="Chromosome 8"/>
</dbReference>
<evidence type="ECO:0000313" key="7">
    <source>
        <dbReference type="EMBL" id="CCE64243.1"/>
    </source>
</evidence>
<keyword evidence="4" id="KW-0949">S-adenosyl-L-methionine</keyword>
<dbReference type="GO" id="GO:0005730">
    <property type="term" value="C:nucleolus"/>
    <property type="evidence" value="ECO:0007669"/>
    <property type="project" value="EnsemblFungi"/>
</dbReference>
<evidence type="ECO:0000256" key="2">
    <source>
        <dbReference type="ARBA" id="ARBA00022603"/>
    </source>
</evidence>
<keyword evidence="3" id="KW-0808">Transferase</keyword>
<dbReference type="GO" id="GO:0005737">
    <property type="term" value="C:cytoplasm"/>
    <property type="evidence" value="ECO:0007669"/>
    <property type="project" value="EnsemblFungi"/>
</dbReference>
<evidence type="ECO:0000313" key="8">
    <source>
        <dbReference type="Proteomes" id="UP000005666"/>
    </source>
</evidence>
<dbReference type="GeneID" id="11534163"/>
<dbReference type="PROSITE" id="PS51143">
    <property type="entry name" value="MT_A70"/>
    <property type="match status" value="1"/>
</dbReference>
<dbReference type="Gene3D" id="3.40.50.150">
    <property type="entry name" value="Vaccinia Virus protein VP39"/>
    <property type="match status" value="1"/>
</dbReference>
<dbReference type="GO" id="GO:0036396">
    <property type="term" value="C:RNA N6-methyladenosine methyltransferase complex"/>
    <property type="evidence" value="ECO:0007669"/>
    <property type="project" value="EnsemblFungi"/>
</dbReference>
<proteinExistence type="inferred from homology"/>
<dbReference type="PANTHER" id="PTHR12829:SF7">
    <property type="entry name" value="N6-ADENOSINE-METHYLTRANSFERASE CATALYTIC SUBUNIT"/>
    <property type="match status" value="1"/>
</dbReference>
<evidence type="ECO:0000256" key="6">
    <source>
        <dbReference type="PROSITE-ProRule" id="PRU00489"/>
    </source>
</evidence>
<dbReference type="eggNOG" id="KOG2098">
    <property type="taxonomic scope" value="Eukaryota"/>
</dbReference>
<dbReference type="EMBL" id="HE612863">
    <property type="protein sequence ID" value="CCE64243.1"/>
    <property type="molecule type" value="Genomic_DNA"/>
</dbReference>
<dbReference type="OrthoDB" id="10262526at2759"/>
<dbReference type="PANTHER" id="PTHR12829">
    <property type="entry name" value="N6-ADENOSINE-METHYLTRANSFERASE"/>
    <property type="match status" value="1"/>
</dbReference>
<dbReference type="GO" id="GO:1902974">
    <property type="term" value="P:meiotic DNA replication initiation"/>
    <property type="evidence" value="ECO:0007669"/>
    <property type="project" value="EnsemblFungi"/>
</dbReference>
<reference evidence="7 8" key="1">
    <citation type="journal article" date="2011" name="Proc. Natl. Acad. Sci. U.S.A.">
        <title>Evolutionary erosion of yeast sex chromosomes by mating-type switching accidents.</title>
        <authorList>
            <person name="Gordon J.L."/>
            <person name="Armisen D."/>
            <person name="Proux-Wera E."/>
            <person name="Oheigeartaigh S.S."/>
            <person name="Byrne K.P."/>
            <person name="Wolfe K.H."/>
        </authorList>
    </citation>
    <scope>NUCLEOTIDE SEQUENCE [LARGE SCALE GENOMIC DNA]</scope>
    <source>
        <strain evidence="8">ATCC 24235 / CBS 4417 / NBRC 1672 / NRRL Y-8282 / UCD 70-5</strain>
    </source>
</reference>
<dbReference type="InterPro" id="IPR029063">
    <property type="entry name" value="SAM-dependent_MTases_sf"/>
</dbReference>
<dbReference type="GO" id="GO:0001734">
    <property type="term" value="F:mRNA m(6)A methyltransferase activity"/>
    <property type="evidence" value="ECO:0007669"/>
    <property type="project" value="UniProtKB-EC"/>
</dbReference>
<dbReference type="SUPFAM" id="SSF53335">
    <property type="entry name" value="S-adenosyl-L-methionine-dependent methyltransferases"/>
    <property type="match status" value="1"/>
</dbReference>
<dbReference type="OMA" id="WIRCDVR"/>
<dbReference type="GO" id="GO:0032259">
    <property type="term" value="P:methylation"/>
    <property type="evidence" value="ECO:0007669"/>
    <property type="project" value="UniProtKB-KW"/>
</dbReference>